<evidence type="ECO:0000313" key="1">
    <source>
        <dbReference type="EMBL" id="GAG12604.1"/>
    </source>
</evidence>
<name>X0V395_9ZZZZ</name>
<dbReference type="EMBL" id="BARS01026195">
    <property type="protein sequence ID" value="GAG12604.1"/>
    <property type="molecule type" value="Genomic_DNA"/>
</dbReference>
<comment type="caution">
    <text evidence="1">The sequence shown here is derived from an EMBL/GenBank/DDBJ whole genome shotgun (WGS) entry which is preliminary data.</text>
</comment>
<organism evidence="1">
    <name type="scientific">marine sediment metagenome</name>
    <dbReference type="NCBI Taxonomy" id="412755"/>
    <lineage>
        <taxon>unclassified sequences</taxon>
        <taxon>metagenomes</taxon>
        <taxon>ecological metagenomes</taxon>
    </lineage>
</organism>
<gene>
    <name evidence="1" type="ORF">S01H1_41309</name>
</gene>
<protein>
    <submittedName>
        <fullName evidence="1">Uncharacterized protein</fullName>
    </submittedName>
</protein>
<feature type="non-terminal residue" evidence="1">
    <location>
        <position position="43"/>
    </location>
</feature>
<dbReference type="AlphaFoldDB" id="X0V395"/>
<reference evidence="1" key="1">
    <citation type="journal article" date="2014" name="Front. Microbiol.">
        <title>High frequency of phylogenetically diverse reductive dehalogenase-homologous genes in deep subseafloor sedimentary metagenomes.</title>
        <authorList>
            <person name="Kawai M."/>
            <person name="Futagami T."/>
            <person name="Toyoda A."/>
            <person name="Takaki Y."/>
            <person name="Nishi S."/>
            <person name="Hori S."/>
            <person name="Arai W."/>
            <person name="Tsubouchi T."/>
            <person name="Morono Y."/>
            <person name="Uchiyama I."/>
            <person name="Ito T."/>
            <person name="Fujiyama A."/>
            <person name="Inagaki F."/>
            <person name="Takami H."/>
        </authorList>
    </citation>
    <scope>NUCLEOTIDE SEQUENCE</scope>
    <source>
        <strain evidence="1">Expedition CK06-06</strain>
    </source>
</reference>
<accession>X0V395</accession>
<sequence>MSKVNAREIVELLAAKHWKDIFIPECKDGPSWGGRPLRLDAWV</sequence>
<proteinExistence type="predicted"/>